<gene>
    <name evidence="2" type="ORF">K466DRAFT_210910</name>
</gene>
<evidence type="ECO:0000313" key="2">
    <source>
        <dbReference type="EMBL" id="TFK92582.1"/>
    </source>
</evidence>
<keyword evidence="3" id="KW-1185">Reference proteome</keyword>
<protein>
    <submittedName>
        <fullName evidence="2">Uncharacterized protein</fullName>
    </submittedName>
</protein>
<organism evidence="2 3">
    <name type="scientific">Polyporus arcularius HHB13444</name>
    <dbReference type="NCBI Taxonomy" id="1314778"/>
    <lineage>
        <taxon>Eukaryota</taxon>
        <taxon>Fungi</taxon>
        <taxon>Dikarya</taxon>
        <taxon>Basidiomycota</taxon>
        <taxon>Agaricomycotina</taxon>
        <taxon>Agaricomycetes</taxon>
        <taxon>Polyporales</taxon>
        <taxon>Polyporaceae</taxon>
        <taxon>Polyporus</taxon>
    </lineage>
</organism>
<dbReference type="AlphaFoldDB" id="A0A5C3PSW2"/>
<evidence type="ECO:0000256" key="1">
    <source>
        <dbReference type="SAM" id="MobiDB-lite"/>
    </source>
</evidence>
<dbReference type="InParanoid" id="A0A5C3PSW2"/>
<dbReference type="EMBL" id="ML210995">
    <property type="protein sequence ID" value="TFK92582.1"/>
    <property type="molecule type" value="Genomic_DNA"/>
</dbReference>
<proteinExistence type="predicted"/>
<evidence type="ECO:0000313" key="3">
    <source>
        <dbReference type="Proteomes" id="UP000308197"/>
    </source>
</evidence>
<feature type="compositionally biased region" description="Polar residues" evidence="1">
    <location>
        <begin position="1"/>
        <end position="12"/>
    </location>
</feature>
<dbReference type="Proteomes" id="UP000308197">
    <property type="component" value="Unassembled WGS sequence"/>
</dbReference>
<feature type="region of interest" description="Disordered" evidence="1">
    <location>
        <begin position="1"/>
        <end position="39"/>
    </location>
</feature>
<name>A0A5C3PSW2_9APHY</name>
<reference evidence="2 3" key="1">
    <citation type="journal article" date="2019" name="Nat. Ecol. Evol.">
        <title>Megaphylogeny resolves global patterns of mushroom evolution.</title>
        <authorList>
            <person name="Varga T."/>
            <person name="Krizsan K."/>
            <person name="Foldi C."/>
            <person name="Dima B."/>
            <person name="Sanchez-Garcia M."/>
            <person name="Sanchez-Ramirez S."/>
            <person name="Szollosi G.J."/>
            <person name="Szarkandi J.G."/>
            <person name="Papp V."/>
            <person name="Albert L."/>
            <person name="Andreopoulos W."/>
            <person name="Angelini C."/>
            <person name="Antonin V."/>
            <person name="Barry K.W."/>
            <person name="Bougher N.L."/>
            <person name="Buchanan P."/>
            <person name="Buyck B."/>
            <person name="Bense V."/>
            <person name="Catcheside P."/>
            <person name="Chovatia M."/>
            <person name="Cooper J."/>
            <person name="Damon W."/>
            <person name="Desjardin D."/>
            <person name="Finy P."/>
            <person name="Geml J."/>
            <person name="Haridas S."/>
            <person name="Hughes K."/>
            <person name="Justo A."/>
            <person name="Karasinski D."/>
            <person name="Kautmanova I."/>
            <person name="Kiss B."/>
            <person name="Kocsube S."/>
            <person name="Kotiranta H."/>
            <person name="LaButti K.M."/>
            <person name="Lechner B.E."/>
            <person name="Liimatainen K."/>
            <person name="Lipzen A."/>
            <person name="Lukacs Z."/>
            <person name="Mihaltcheva S."/>
            <person name="Morgado L.N."/>
            <person name="Niskanen T."/>
            <person name="Noordeloos M.E."/>
            <person name="Ohm R.A."/>
            <person name="Ortiz-Santana B."/>
            <person name="Ovrebo C."/>
            <person name="Racz N."/>
            <person name="Riley R."/>
            <person name="Savchenko A."/>
            <person name="Shiryaev A."/>
            <person name="Soop K."/>
            <person name="Spirin V."/>
            <person name="Szebenyi C."/>
            <person name="Tomsovsky M."/>
            <person name="Tulloss R.E."/>
            <person name="Uehling J."/>
            <person name="Grigoriev I.V."/>
            <person name="Vagvolgyi C."/>
            <person name="Papp T."/>
            <person name="Martin F.M."/>
            <person name="Miettinen O."/>
            <person name="Hibbett D.S."/>
            <person name="Nagy L.G."/>
        </authorList>
    </citation>
    <scope>NUCLEOTIDE SEQUENCE [LARGE SCALE GENOMIC DNA]</scope>
    <source>
        <strain evidence="2 3">HHB13444</strain>
    </source>
</reference>
<sequence length="249" mass="26436">MGVPTAAQNVTAQPMPAPGHHQHARAYPSVPAHNPETNYPTFPNDPVFLQAPDEAQRGLALSAGHAYRNGGRRDNRAAAASYGSSRRYNPYYRSHAGSAMPRDTQSTAASAYRPTGQPAIALLPQTEERRIASRSDIGNLPSHAVPVTTNLYETVGNYSWQDGTAGQTAPCATPMDASQATVHVQSHSGSLPSSAHIPVCGDESHLGMLGGDNMAGGTAGTLSDELVAYYYTTYVTPRASSQWTSRSNR</sequence>
<accession>A0A5C3PSW2</accession>